<gene>
    <name evidence="6" type="ORF">FEM48_Zijuj03G0022100</name>
</gene>
<dbReference type="EMBL" id="JAEACU010000003">
    <property type="protein sequence ID" value="KAH7536774.1"/>
    <property type="molecule type" value="Genomic_DNA"/>
</dbReference>
<dbReference type="GO" id="GO:0004565">
    <property type="term" value="F:beta-galactosidase activity"/>
    <property type="evidence" value="ECO:0007669"/>
    <property type="project" value="UniProtKB-EC"/>
</dbReference>
<feature type="domain" description="Beta galactosidase small chain/" evidence="5">
    <location>
        <begin position="49"/>
        <end position="338"/>
    </location>
</feature>
<dbReference type="InterPro" id="IPR014718">
    <property type="entry name" value="GH-type_carb-bd"/>
</dbReference>
<sequence>MKAEGTICKTKRLFCLYDIDNSFVIDLNLQLIKTKDAAFHSEIIEDSIKISQQNLWEIILNVRTGAFESWKVEGVSLMNKGIFPCFWRAPTDNDNGGGSASYLSLWKAAHIDRLHYITESCSIQNKTDHLVKITAVFLGVPKEDGSSSNLENKDYLIKTEVIYTIYSSGDVIVECNVKPNPNLPPLPRVGVEFHLEKSLNQITWYGRGPFECYPDRKAAAHVDIYQQKVDDLHVPYIVPVESSGRADVRWVTFQNKNGFGVYASIYDNSPPMQLNASYYTTAELQRATHIEDLMKGDTIEVHLDHKHMGVGGDDSWTPCVHDKYLVPAVPYSFSIRFSPITPATSGQDIYKSQLQN</sequence>
<accession>A0A978VMJ9</accession>
<evidence type="ECO:0000256" key="2">
    <source>
        <dbReference type="ARBA" id="ARBA00012756"/>
    </source>
</evidence>
<keyword evidence="4" id="KW-0326">Glycosidase</keyword>
<dbReference type="PANTHER" id="PTHR46323:SF2">
    <property type="entry name" value="BETA-GALACTOSIDASE"/>
    <property type="match status" value="1"/>
</dbReference>
<organism evidence="6 7">
    <name type="scientific">Ziziphus jujuba var. spinosa</name>
    <dbReference type="NCBI Taxonomy" id="714518"/>
    <lineage>
        <taxon>Eukaryota</taxon>
        <taxon>Viridiplantae</taxon>
        <taxon>Streptophyta</taxon>
        <taxon>Embryophyta</taxon>
        <taxon>Tracheophyta</taxon>
        <taxon>Spermatophyta</taxon>
        <taxon>Magnoliopsida</taxon>
        <taxon>eudicotyledons</taxon>
        <taxon>Gunneridae</taxon>
        <taxon>Pentapetalae</taxon>
        <taxon>rosids</taxon>
        <taxon>fabids</taxon>
        <taxon>Rosales</taxon>
        <taxon>Rhamnaceae</taxon>
        <taxon>Paliureae</taxon>
        <taxon>Ziziphus</taxon>
    </lineage>
</organism>
<dbReference type="SMART" id="SM01038">
    <property type="entry name" value="Bgal_small_N"/>
    <property type="match status" value="1"/>
</dbReference>
<evidence type="ECO:0000256" key="3">
    <source>
        <dbReference type="ARBA" id="ARBA00022801"/>
    </source>
</evidence>
<protein>
    <recommendedName>
        <fullName evidence="2">beta-galactosidase</fullName>
        <ecNumber evidence="2">3.2.1.23</ecNumber>
    </recommendedName>
</protein>
<evidence type="ECO:0000256" key="4">
    <source>
        <dbReference type="ARBA" id="ARBA00023295"/>
    </source>
</evidence>
<dbReference type="InterPro" id="IPR011013">
    <property type="entry name" value="Gal_mutarotase_sf_dom"/>
</dbReference>
<name>A0A978VMJ9_ZIZJJ</name>
<evidence type="ECO:0000259" key="5">
    <source>
        <dbReference type="SMART" id="SM01038"/>
    </source>
</evidence>
<dbReference type="FunFam" id="2.70.98.10:FF:000017">
    <property type="entry name" value="Glycoside hydrolase family 2 protein"/>
    <property type="match status" value="1"/>
</dbReference>
<dbReference type="EC" id="3.2.1.23" evidence="2"/>
<comment type="caution">
    <text evidence="6">The sequence shown here is derived from an EMBL/GenBank/DDBJ whole genome shotgun (WGS) entry which is preliminary data.</text>
</comment>
<dbReference type="InterPro" id="IPR004199">
    <property type="entry name" value="B-gal_small/dom_5"/>
</dbReference>
<comment type="catalytic activity">
    <reaction evidence="1">
        <text>Hydrolysis of terminal non-reducing beta-D-galactose residues in beta-D-galactosides.</text>
        <dbReference type="EC" id="3.2.1.23"/>
    </reaction>
</comment>
<dbReference type="GO" id="GO:0030246">
    <property type="term" value="F:carbohydrate binding"/>
    <property type="evidence" value="ECO:0007669"/>
    <property type="project" value="InterPro"/>
</dbReference>
<proteinExistence type="predicted"/>
<keyword evidence="3" id="KW-0378">Hydrolase</keyword>
<dbReference type="InterPro" id="IPR050347">
    <property type="entry name" value="Bact_Beta-galactosidase"/>
</dbReference>
<dbReference type="Proteomes" id="UP000813462">
    <property type="component" value="Unassembled WGS sequence"/>
</dbReference>
<evidence type="ECO:0000256" key="1">
    <source>
        <dbReference type="ARBA" id="ARBA00001412"/>
    </source>
</evidence>
<reference evidence="6" key="1">
    <citation type="journal article" date="2021" name="Front. Plant Sci.">
        <title>Chromosome-Scale Genome Assembly for Chinese Sour Jujube and Insights Into Its Genome Evolution and Domestication Signature.</title>
        <authorList>
            <person name="Shen L.-Y."/>
            <person name="Luo H."/>
            <person name="Wang X.-L."/>
            <person name="Wang X.-M."/>
            <person name="Qiu X.-J."/>
            <person name="Liu H."/>
            <person name="Zhou S.-S."/>
            <person name="Jia K.-H."/>
            <person name="Nie S."/>
            <person name="Bao Y.-T."/>
            <person name="Zhang R.-G."/>
            <person name="Yun Q.-Z."/>
            <person name="Chai Y.-H."/>
            <person name="Lu J.-Y."/>
            <person name="Li Y."/>
            <person name="Zhao S.-W."/>
            <person name="Mao J.-F."/>
            <person name="Jia S.-G."/>
            <person name="Mao Y.-M."/>
        </authorList>
    </citation>
    <scope>NUCLEOTIDE SEQUENCE</scope>
    <source>
        <strain evidence="6">AT0</strain>
        <tissue evidence="6">Leaf</tissue>
    </source>
</reference>
<dbReference type="Gene3D" id="2.70.98.10">
    <property type="match status" value="1"/>
</dbReference>
<evidence type="ECO:0000313" key="7">
    <source>
        <dbReference type="Proteomes" id="UP000813462"/>
    </source>
</evidence>
<dbReference type="SUPFAM" id="SSF74650">
    <property type="entry name" value="Galactose mutarotase-like"/>
    <property type="match status" value="1"/>
</dbReference>
<dbReference type="GO" id="GO:0005990">
    <property type="term" value="P:lactose catabolic process"/>
    <property type="evidence" value="ECO:0007669"/>
    <property type="project" value="TreeGrafter"/>
</dbReference>
<evidence type="ECO:0000313" key="6">
    <source>
        <dbReference type="EMBL" id="KAH7536774.1"/>
    </source>
</evidence>
<dbReference type="GO" id="GO:0009341">
    <property type="term" value="C:beta-galactosidase complex"/>
    <property type="evidence" value="ECO:0007669"/>
    <property type="project" value="InterPro"/>
</dbReference>
<dbReference type="PANTHER" id="PTHR46323">
    <property type="entry name" value="BETA-GALACTOSIDASE"/>
    <property type="match status" value="1"/>
</dbReference>
<dbReference type="Pfam" id="PF02929">
    <property type="entry name" value="Bgal_small_N"/>
    <property type="match status" value="1"/>
</dbReference>
<dbReference type="AlphaFoldDB" id="A0A978VMJ9"/>